<keyword evidence="11" id="KW-0229">DNA integration</keyword>
<dbReference type="EMBL" id="JAHRHJ020000010">
    <property type="protein sequence ID" value="KAH9296975.1"/>
    <property type="molecule type" value="Genomic_DNA"/>
</dbReference>
<dbReference type="SUPFAM" id="SSF56672">
    <property type="entry name" value="DNA/RNA polymerases"/>
    <property type="match status" value="1"/>
</dbReference>
<dbReference type="InterPro" id="IPR021109">
    <property type="entry name" value="Peptidase_aspartic_dom_sf"/>
</dbReference>
<keyword evidence="14" id="KW-0238">DNA-binding</keyword>
<dbReference type="InterPro" id="IPR000477">
    <property type="entry name" value="RT_dom"/>
</dbReference>
<dbReference type="GO" id="GO:0046872">
    <property type="term" value="F:metal ion binding"/>
    <property type="evidence" value="ECO:0007669"/>
    <property type="project" value="UniProtKB-KW"/>
</dbReference>
<dbReference type="Pfam" id="PF17917">
    <property type="entry name" value="RT_RNaseH"/>
    <property type="match status" value="1"/>
</dbReference>
<evidence type="ECO:0000256" key="6">
    <source>
        <dbReference type="ARBA" id="ARBA00022723"/>
    </source>
</evidence>
<dbReference type="InterPro" id="IPR056924">
    <property type="entry name" value="SH3_Tf2-1"/>
</dbReference>
<keyword evidence="4" id="KW-0548">Nucleotidyltransferase</keyword>
<dbReference type="InterPro" id="IPR043128">
    <property type="entry name" value="Rev_trsase/Diguanyl_cyclase"/>
</dbReference>
<dbReference type="FunFam" id="1.10.340.70:FF:000001">
    <property type="entry name" value="Retrovirus-related Pol polyprotein from transposon gypsy-like Protein"/>
    <property type="match status" value="1"/>
</dbReference>
<dbReference type="InterPro" id="IPR005162">
    <property type="entry name" value="Retrotrans_gag_dom"/>
</dbReference>
<gene>
    <name evidence="19" type="ORF">KI387_028657</name>
</gene>
<keyword evidence="7" id="KW-0064">Aspartyl protease</keyword>
<keyword evidence="3" id="KW-0808">Transferase</keyword>
<dbReference type="PANTHER" id="PTHR37984:SF5">
    <property type="entry name" value="PROTEIN NYNRIN-LIKE"/>
    <property type="match status" value="1"/>
</dbReference>
<dbReference type="Gene3D" id="3.10.10.10">
    <property type="entry name" value="HIV Type 1 Reverse Transcriptase, subunit A, domain 1"/>
    <property type="match status" value="1"/>
</dbReference>
<accession>A0AA38CBP0</accession>
<keyword evidence="13" id="KW-0239">DNA-directed DNA polymerase</keyword>
<dbReference type="InterPro" id="IPR036397">
    <property type="entry name" value="RNaseH_sf"/>
</dbReference>
<evidence type="ECO:0000259" key="17">
    <source>
        <dbReference type="PROSITE" id="PS50878"/>
    </source>
</evidence>
<dbReference type="SUPFAM" id="SSF53098">
    <property type="entry name" value="Ribonuclease H-like"/>
    <property type="match status" value="1"/>
</dbReference>
<dbReference type="FunFam" id="3.10.10.10:FF:000007">
    <property type="entry name" value="Retrovirus-related Pol polyprotein from transposon 17.6-like Protein"/>
    <property type="match status" value="1"/>
</dbReference>
<dbReference type="GO" id="GO:0006508">
    <property type="term" value="P:proteolysis"/>
    <property type="evidence" value="ECO:0007669"/>
    <property type="project" value="UniProtKB-KW"/>
</dbReference>
<dbReference type="Pfam" id="PF03732">
    <property type="entry name" value="Retrotrans_gag"/>
    <property type="match status" value="1"/>
</dbReference>
<dbReference type="Gene3D" id="3.30.70.270">
    <property type="match status" value="2"/>
</dbReference>
<keyword evidence="15" id="KW-0233">DNA recombination</keyword>
<dbReference type="Pfam" id="PF17921">
    <property type="entry name" value="Integrase_H2C2"/>
    <property type="match status" value="1"/>
</dbReference>
<evidence type="ECO:0000256" key="11">
    <source>
        <dbReference type="ARBA" id="ARBA00022908"/>
    </source>
</evidence>
<dbReference type="InterPro" id="IPR043502">
    <property type="entry name" value="DNA/RNA_pol_sf"/>
</dbReference>
<feature type="compositionally biased region" description="Low complexity" evidence="16">
    <location>
        <begin position="65"/>
        <end position="74"/>
    </location>
</feature>
<evidence type="ECO:0000256" key="5">
    <source>
        <dbReference type="ARBA" id="ARBA00022722"/>
    </source>
</evidence>
<dbReference type="InterPro" id="IPR041373">
    <property type="entry name" value="RT_RNaseH"/>
</dbReference>
<dbReference type="CDD" id="cd00303">
    <property type="entry name" value="retropepsin_like"/>
    <property type="match status" value="1"/>
</dbReference>
<feature type="non-terminal residue" evidence="19">
    <location>
        <position position="1497"/>
    </location>
</feature>
<dbReference type="GO" id="GO:0015074">
    <property type="term" value="P:DNA integration"/>
    <property type="evidence" value="ECO:0007669"/>
    <property type="project" value="UniProtKB-KW"/>
</dbReference>
<dbReference type="PROSITE" id="PS50878">
    <property type="entry name" value="RT_POL"/>
    <property type="match status" value="1"/>
</dbReference>
<dbReference type="GO" id="GO:0004190">
    <property type="term" value="F:aspartic-type endopeptidase activity"/>
    <property type="evidence" value="ECO:0007669"/>
    <property type="project" value="UniProtKB-KW"/>
</dbReference>
<keyword evidence="12" id="KW-0695">RNA-directed DNA polymerase</keyword>
<organism evidence="19 20">
    <name type="scientific">Taxus chinensis</name>
    <name type="common">Chinese yew</name>
    <name type="synonym">Taxus wallichiana var. chinensis</name>
    <dbReference type="NCBI Taxonomy" id="29808"/>
    <lineage>
        <taxon>Eukaryota</taxon>
        <taxon>Viridiplantae</taxon>
        <taxon>Streptophyta</taxon>
        <taxon>Embryophyta</taxon>
        <taxon>Tracheophyta</taxon>
        <taxon>Spermatophyta</taxon>
        <taxon>Pinopsida</taxon>
        <taxon>Pinidae</taxon>
        <taxon>Conifers II</taxon>
        <taxon>Cupressales</taxon>
        <taxon>Taxaceae</taxon>
        <taxon>Taxus</taxon>
    </lineage>
</organism>
<evidence type="ECO:0000256" key="15">
    <source>
        <dbReference type="ARBA" id="ARBA00023172"/>
    </source>
</evidence>
<protein>
    <recommendedName>
        <fullName evidence="1">RNA-directed DNA polymerase</fullName>
        <ecNumber evidence="1">2.7.7.49</ecNumber>
    </recommendedName>
</protein>
<feature type="region of interest" description="Disordered" evidence="16">
    <location>
        <begin position="45"/>
        <end position="74"/>
    </location>
</feature>
<keyword evidence="9" id="KW-0378">Hydrolase</keyword>
<evidence type="ECO:0000256" key="7">
    <source>
        <dbReference type="ARBA" id="ARBA00022750"/>
    </source>
</evidence>
<dbReference type="GO" id="GO:0006310">
    <property type="term" value="P:DNA recombination"/>
    <property type="evidence" value="ECO:0007669"/>
    <property type="project" value="UniProtKB-KW"/>
</dbReference>
<dbReference type="PANTHER" id="PTHR37984">
    <property type="entry name" value="PROTEIN CBG26694"/>
    <property type="match status" value="1"/>
</dbReference>
<keyword evidence="5" id="KW-0540">Nuclease</keyword>
<evidence type="ECO:0000256" key="2">
    <source>
        <dbReference type="ARBA" id="ARBA00022670"/>
    </source>
</evidence>
<evidence type="ECO:0000256" key="12">
    <source>
        <dbReference type="ARBA" id="ARBA00022918"/>
    </source>
</evidence>
<keyword evidence="20" id="KW-1185">Reference proteome</keyword>
<sequence>MVRTRGNAANNPLQGGEAATAQKLDEILAALLDTRDRLTVLEQQSMGNEEEEDEAEINDQPPPVDNINGGNPGVDNNNVIAPNPPENKRARLAAELTNDIKRISPPKFDGTTLGDGAENWLSEMEKYFAIRNFSEETKAIWGAYQLSHEASSWWDNRKVELNIVESDITWDQFKGYFRQRWLPQLYFDRKMTEFQNWSQGRLSVTEYWEGFTKLLKYVPQYQADEKFRIRKFIMGLNPIIGGEVDVHGPTTMDGVVEKAIRQEQKLRAISAHREEIRKKIPNSSSSLAPKRGPWKRFGVKNKIVVDNNKKSVMNRSVNNMRNSFTKVNGIGQKSYGSQNDNFKAGNKFEPRKGPVGGCFNCGKDHYVNHCPLKKDDRGQQHRIHAAVANRQAEKQVTPIEVSGKLFGTPVVILFDTGATECFISAKLAMKLKRKAERMDKTWTVHYGNNAVHTVEMCLFGAILDLPSFSTEVDLYVTPLGSYDIIIGVNWLAEHKAKVDCYEKQICCFDDLQKAAVIQGVKREVAVRKLTAMQLKRAKNRGCTLYAVKMTENAEEDNDFMERYPLLRGFRDVFPEELPGLPPKREFDFAIEIKPGTEPISKAPYRMTTIELVELKAQLQELLTKGLIRPSVSPWGAPVIFVKKKDGTLRLCIDYRMLNKATIKNRYPLPRIDDLFDQMRGASVYSKIDLRSGYHQLRIKEEDIHKTTFRTRYGHYEFTVLPFGLTNAPAAFMNLMNNIFQEYLDKFVLVFLDDILIYSKNVEEHQEHLRIVLEILRKRKLYGKLSKCSFYDAEVHYLGHVISKNGIAVDPSKITAITEWPAPKNVHEVRSFMGLAGYYRKFVKDFSKIAAPITSLQKKDKKFVWTDKCESAFKNLKEQLTTAPILTVPDPNGNFMVVTDASGEGLGGILLQNNHVIAYESRKLKLHEQNYAPHDLELAAIVHALQMWRHYLLGKPFELKTDHLGLKYIFTQPNLNARQRRWLEFLSQYDFDISYIKGKENRVADALSRRKHISALITLRTQFKDEVKDALESDPYFQQVKTALAADPKDVRYKGFRFDNEGILRFENRVYIPLANDLRGKLLTEFHNSPFSGHPGITKMLADLKQQYFWKGMKKDVVEFVTHCLECQRVKAEHMHPAGLLYPHSIPQYKWQVITMDFVQGLPMSRNKHDIILVVVDKLTKVAHFIAGNLKDDAPVLARRFVHEIFRLHGIPELIISDRDPRMTSRFWQTLNAALGTKLNFSFAYHPETDGQTERVNQVLEDMLRMYCMDQQYKWEEYLPLVEFAYNNTYHASLKMAPFEALYGRKCRTPVSWDNVEDREVIGPEILMEMEQQIKMIREHLKEAANRQKSYADLKRVDRNYKLGEKVFLRVKPKKSSITFGKAAKLSPRYVGPFEIVEIINPVAYRLALPPALSQMHDVFHISLLKKYVTDLSHVLNWNSLQVQDPGIIVVKPIRVLGTRQLYLRNREVNQCKVQWDQFSEESATWENLEEMRSTFPH</sequence>
<evidence type="ECO:0000313" key="20">
    <source>
        <dbReference type="Proteomes" id="UP000824469"/>
    </source>
</evidence>
<evidence type="ECO:0000256" key="1">
    <source>
        <dbReference type="ARBA" id="ARBA00012493"/>
    </source>
</evidence>
<dbReference type="Gene3D" id="2.40.70.10">
    <property type="entry name" value="Acid Proteases"/>
    <property type="match status" value="1"/>
</dbReference>
<dbReference type="Pfam" id="PF00078">
    <property type="entry name" value="RVT_1"/>
    <property type="match status" value="1"/>
</dbReference>
<dbReference type="Gene3D" id="1.10.340.70">
    <property type="match status" value="1"/>
</dbReference>
<keyword evidence="8" id="KW-0255">Endonuclease</keyword>
<dbReference type="GO" id="GO:0004519">
    <property type="term" value="F:endonuclease activity"/>
    <property type="evidence" value="ECO:0007669"/>
    <property type="project" value="UniProtKB-KW"/>
</dbReference>
<evidence type="ECO:0000256" key="16">
    <source>
        <dbReference type="SAM" id="MobiDB-lite"/>
    </source>
</evidence>
<dbReference type="GO" id="GO:0003887">
    <property type="term" value="F:DNA-directed DNA polymerase activity"/>
    <property type="evidence" value="ECO:0007669"/>
    <property type="project" value="UniProtKB-KW"/>
</dbReference>
<evidence type="ECO:0000256" key="10">
    <source>
        <dbReference type="ARBA" id="ARBA00022842"/>
    </source>
</evidence>
<name>A0AA38CBP0_TAXCH</name>
<proteinExistence type="predicted"/>
<dbReference type="FunFam" id="3.30.420.10:FF:000032">
    <property type="entry name" value="Retrovirus-related Pol polyprotein from transposon 297-like Protein"/>
    <property type="match status" value="1"/>
</dbReference>
<dbReference type="Gene3D" id="3.30.420.10">
    <property type="entry name" value="Ribonuclease H-like superfamily/Ribonuclease H"/>
    <property type="match status" value="1"/>
</dbReference>
<evidence type="ECO:0000256" key="13">
    <source>
        <dbReference type="ARBA" id="ARBA00022932"/>
    </source>
</evidence>
<evidence type="ECO:0000256" key="9">
    <source>
        <dbReference type="ARBA" id="ARBA00022801"/>
    </source>
</evidence>
<evidence type="ECO:0000259" key="18">
    <source>
        <dbReference type="PROSITE" id="PS50994"/>
    </source>
</evidence>
<feature type="domain" description="Integrase catalytic" evidence="18">
    <location>
        <begin position="1142"/>
        <end position="1305"/>
    </location>
</feature>
<dbReference type="PROSITE" id="PS50994">
    <property type="entry name" value="INTEGRASE"/>
    <property type="match status" value="1"/>
</dbReference>
<feature type="domain" description="Reverse transcriptase" evidence="17">
    <location>
        <begin position="622"/>
        <end position="801"/>
    </location>
</feature>
<comment type="caution">
    <text evidence="19">The sequence shown here is derived from an EMBL/GenBank/DDBJ whole genome shotgun (WGS) entry which is preliminary data.</text>
</comment>
<dbReference type="InterPro" id="IPR041588">
    <property type="entry name" value="Integrase_H2C2"/>
</dbReference>
<keyword evidence="2" id="KW-0645">Protease</keyword>
<dbReference type="GO" id="GO:0003964">
    <property type="term" value="F:RNA-directed DNA polymerase activity"/>
    <property type="evidence" value="ECO:0007669"/>
    <property type="project" value="UniProtKB-KW"/>
</dbReference>
<dbReference type="InterPro" id="IPR001584">
    <property type="entry name" value="Integrase_cat-core"/>
</dbReference>
<evidence type="ECO:0000256" key="8">
    <source>
        <dbReference type="ARBA" id="ARBA00022759"/>
    </source>
</evidence>
<dbReference type="InterPro" id="IPR012337">
    <property type="entry name" value="RNaseH-like_sf"/>
</dbReference>
<dbReference type="SUPFAM" id="SSF50630">
    <property type="entry name" value="Acid proteases"/>
    <property type="match status" value="1"/>
</dbReference>
<evidence type="ECO:0000256" key="4">
    <source>
        <dbReference type="ARBA" id="ARBA00022695"/>
    </source>
</evidence>
<dbReference type="CDD" id="cd09274">
    <property type="entry name" value="RNase_HI_RT_Ty3"/>
    <property type="match status" value="1"/>
</dbReference>
<keyword evidence="10" id="KW-0460">Magnesium</keyword>
<keyword evidence="6" id="KW-0479">Metal-binding</keyword>
<dbReference type="CDD" id="cd01647">
    <property type="entry name" value="RT_LTR"/>
    <property type="match status" value="1"/>
</dbReference>
<evidence type="ECO:0000256" key="14">
    <source>
        <dbReference type="ARBA" id="ARBA00023125"/>
    </source>
</evidence>
<feature type="compositionally biased region" description="Acidic residues" evidence="16">
    <location>
        <begin position="48"/>
        <end position="57"/>
    </location>
</feature>
<dbReference type="Proteomes" id="UP000824469">
    <property type="component" value="Unassembled WGS sequence"/>
</dbReference>
<evidence type="ECO:0000256" key="3">
    <source>
        <dbReference type="ARBA" id="ARBA00022679"/>
    </source>
</evidence>
<dbReference type="EC" id="2.7.7.49" evidence="1"/>
<dbReference type="InterPro" id="IPR050951">
    <property type="entry name" value="Retrovirus_Pol_polyprotein"/>
</dbReference>
<dbReference type="Pfam" id="PF08284">
    <property type="entry name" value="RVP_2"/>
    <property type="match status" value="1"/>
</dbReference>
<dbReference type="FunFam" id="3.30.70.270:FF:000020">
    <property type="entry name" value="Transposon Tf2-6 polyprotein-like Protein"/>
    <property type="match status" value="1"/>
</dbReference>
<evidence type="ECO:0000313" key="19">
    <source>
        <dbReference type="EMBL" id="KAH9296975.1"/>
    </source>
</evidence>
<dbReference type="GO" id="GO:0003677">
    <property type="term" value="F:DNA binding"/>
    <property type="evidence" value="ECO:0007669"/>
    <property type="project" value="UniProtKB-KW"/>
</dbReference>
<dbReference type="OMA" id="LTITWQV"/>
<dbReference type="Pfam" id="PF24626">
    <property type="entry name" value="SH3_Tf2-1"/>
    <property type="match status" value="1"/>
</dbReference>
<reference evidence="19 20" key="1">
    <citation type="journal article" date="2021" name="Nat. Plants">
        <title>The Taxus genome provides insights into paclitaxel biosynthesis.</title>
        <authorList>
            <person name="Xiong X."/>
            <person name="Gou J."/>
            <person name="Liao Q."/>
            <person name="Li Y."/>
            <person name="Zhou Q."/>
            <person name="Bi G."/>
            <person name="Li C."/>
            <person name="Du R."/>
            <person name="Wang X."/>
            <person name="Sun T."/>
            <person name="Guo L."/>
            <person name="Liang H."/>
            <person name="Lu P."/>
            <person name="Wu Y."/>
            <person name="Zhang Z."/>
            <person name="Ro D.K."/>
            <person name="Shang Y."/>
            <person name="Huang S."/>
            <person name="Yan J."/>
        </authorList>
    </citation>
    <scope>NUCLEOTIDE SEQUENCE [LARGE SCALE GENOMIC DNA]</scope>
    <source>
        <strain evidence="19">Ta-2019</strain>
    </source>
</reference>